<dbReference type="InterPro" id="IPR000600">
    <property type="entry name" value="ROK"/>
</dbReference>
<proteinExistence type="inferred from homology"/>
<protein>
    <submittedName>
        <fullName evidence="2">ROK family protein</fullName>
    </submittedName>
</protein>
<organism evidence="2">
    <name type="scientific">Desulfacinum infernum</name>
    <dbReference type="NCBI Taxonomy" id="35837"/>
    <lineage>
        <taxon>Bacteria</taxon>
        <taxon>Pseudomonadati</taxon>
        <taxon>Thermodesulfobacteriota</taxon>
        <taxon>Syntrophobacteria</taxon>
        <taxon>Syntrophobacterales</taxon>
        <taxon>Syntrophobacteraceae</taxon>
        <taxon>Desulfacinum</taxon>
    </lineage>
</organism>
<dbReference type="Pfam" id="PF00480">
    <property type="entry name" value="ROK"/>
    <property type="match status" value="1"/>
</dbReference>
<evidence type="ECO:0000313" key="2">
    <source>
        <dbReference type="EMBL" id="HFK96156.1"/>
    </source>
</evidence>
<gene>
    <name evidence="2" type="ORF">ENS06_02390</name>
</gene>
<evidence type="ECO:0000256" key="1">
    <source>
        <dbReference type="ARBA" id="ARBA00006479"/>
    </source>
</evidence>
<dbReference type="InterPro" id="IPR043129">
    <property type="entry name" value="ATPase_NBD"/>
</dbReference>
<dbReference type="PANTHER" id="PTHR18964:SF149">
    <property type="entry name" value="BIFUNCTIONAL UDP-N-ACETYLGLUCOSAMINE 2-EPIMERASE_N-ACETYLMANNOSAMINE KINASE"/>
    <property type="match status" value="1"/>
</dbReference>
<reference evidence="2" key="1">
    <citation type="journal article" date="2020" name="mSystems">
        <title>Genome- and Community-Level Interaction Insights into Carbon Utilization and Element Cycling Functions of Hydrothermarchaeota in Hydrothermal Sediment.</title>
        <authorList>
            <person name="Zhou Z."/>
            <person name="Liu Y."/>
            <person name="Xu W."/>
            <person name="Pan J."/>
            <person name="Luo Z.H."/>
            <person name="Li M."/>
        </authorList>
    </citation>
    <scope>NUCLEOTIDE SEQUENCE [LARGE SCALE GENOMIC DNA]</scope>
    <source>
        <strain evidence="2">SpSt-456</strain>
    </source>
</reference>
<accession>A0A832ECG0</accession>
<dbReference type="AlphaFoldDB" id="A0A832ECG0"/>
<name>A0A832ECG0_9BACT</name>
<comment type="similarity">
    <text evidence="1">Belongs to the ROK (NagC/XylR) family.</text>
</comment>
<sequence>MEGSYCIGIDIGGTYIKMGLFDAEGGRHAFRRAPSNAAGPPEALLEALVRACRDLMETARLQGGRVVAVGLGVAGKLDTAAGRVVFSPNLPNMAGFALAPRLHEALKMPVFMENDANVFGLGEAWVGQGRNIPNWIGVTLGTGVGGCLIADGALWLGDRLGFSGEIGHMIVDPHGPPCACGQTGCLEAHASGSALIRGMREALSAGETLPERITDALRTGSLTPEDVYGAADSGDPQARRLFQRMGWALGLALGNLFTFLGIESAIIGGGVSQAWDQFHPAMMETLRTVPKMLDPDGIRILRSGLGPLAPLYGAARLAWAGLDRF</sequence>
<dbReference type="PANTHER" id="PTHR18964">
    <property type="entry name" value="ROK (REPRESSOR, ORF, KINASE) FAMILY"/>
    <property type="match status" value="1"/>
</dbReference>
<dbReference type="Gene3D" id="3.30.420.40">
    <property type="match status" value="2"/>
</dbReference>
<comment type="caution">
    <text evidence="2">The sequence shown here is derived from an EMBL/GenBank/DDBJ whole genome shotgun (WGS) entry which is preliminary data.</text>
</comment>
<dbReference type="SUPFAM" id="SSF53067">
    <property type="entry name" value="Actin-like ATPase domain"/>
    <property type="match status" value="1"/>
</dbReference>
<dbReference type="EMBL" id="DSTK01000009">
    <property type="protein sequence ID" value="HFK96156.1"/>
    <property type="molecule type" value="Genomic_DNA"/>
</dbReference>